<gene>
    <name evidence="2" type="ORF">E2C01_088013</name>
</gene>
<evidence type="ECO:0000256" key="1">
    <source>
        <dbReference type="SAM" id="MobiDB-lite"/>
    </source>
</evidence>
<dbReference type="Proteomes" id="UP000324222">
    <property type="component" value="Unassembled WGS sequence"/>
</dbReference>
<keyword evidence="3" id="KW-1185">Reference proteome</keyword>
<organism evidence="2 3">
    <name type="scientific">Portunus trituberculatus</name>
    <name type="common">Swimming crab</name>
    <name type="synonym">Neptunus trituberculatus</name>
    <dbReference type="NCBI Taxonomy" id="210409"/>
    <lineage>
        <taxon>Eukaryota</taxon>
        <taxon>Metazoa</taxon>
        <taxon>Ecdysozoa</taxon>
        <taxon>Arthropoda</taxon>
        <taxon>Crustacea</taxon>
        <taxon>Multicrustacea</taxon>
        <taxon>Malacostraca</taxon>
        <taxon>Eumalacostraca</taxon>
        <taxon>Eucarida</taxon>
        <taxon>Decapoda</taxon>
        <taxon>Pleocyemata</taxon>
        <taxon>Brachyura</taxon>
        <taxon>Eubrachyura</taxon>
        <taxon>Portunoidea</taxon>
        <taxon>Portunidae</taxon>
        <taxon>Portuninae</taxon>
        <taxon>Portunus</taxon>
    </lineage>
</organism>
<reference evidence="2 3" key="1">
    <citation type="submission" date="2019-05" db="EMBL/GenBank/DDBJ databases">
        <title>Another draft genome of Portunus trituberculatus and its Hox gene families provides insights of decapod evolution.</title>
        <authorList>
            <person name="Jeong J.-H."/>
            <person name="Song I."/>
            <person name="Kim S."/>
            <person name="Choi T."/>
            <person name="Kim D."/>
            <person name="Ryu S."/>
            <person name="Kim W."/>
        </authorList>
    </citation>
    <scope>NUCLEOTIDE SEQUENCE [LARGE SCALE GENOMIC DNA]</scope>
    <source>
        <tissue evidence="2">Muscle</tissue>
    </source>
</reference>
<accession>A0A5B7J828</accession>
<dbReference type="AlphaFoldDB" id="A0A5B7J828"/>
<feature type="region of interest" description="Disordered" evidence="1">
    <location>
        <begin position="14"/>
        <end position="67"/>
    </location>
</feature>
<sequence>MGVSLVGVSEYLTPVMGSQREGRKDKGNRDQAGRVREHLHQEGESGRHQVWRQSGGGCSGFKSAGDVDGGRLVELQHHLVWKQ</sequence>
<feature type="compositionally biased region" description="Basic and acidic residues" evidence="1">
    <location>
        <begin position="20"/>
        <end position="47"/>
    </location>
</feature>
<name>A0A5B7J828_PORTR</name>
<evidence type="ECO:0000313" key="3">
    <source>
        <dbReference type="Proteomes" id="UP000324222"/>
    </source>
</evidence>
<proteinExistence type="predicted"/>
<evidence type="ECO:0000313" key="2">
    <source>
        <dbReference type="EMBL" id="MPC92900.1"/>
    </source>
</evidence>
<comment type="caution">
    <text evidence="2">The sequence shown here is derived from an EMBL/GenBank/DDBJ whole genome shotgun (WGS) entry which is preliminary data.</text>
</comment>
<protein>
    <submittedName>
        <fullName evidence="2">Uncharacterized protein</fullName>
    </submittedName>
</protein>
<dbReference type="EMBL" id="VSRR010092937">
    <property type="protein sequence ID" value="MPC92900.1"/>
    <property type="molecule type" value="Genomic_DNA"/>
</dbReference>